<evidence type="ECO:0000313" key="1">
    <source>
        <dbReference type="EMBL" id="DAG06368.1"/>
    </source>
</evidence>
<dbReference type="InterPro" id="IPR056951">
    <property type="entry name" value="Phage_connect_2"/>
</dbReference>
<accession>A0A8S5VI61</accession>
<dbReference type="EMBL" id="BK016270">
    <property type="protein sequence ID" value="DAG06368.1"/>
    <property type="molecule type" value="Genomic_DNA"/>
</dbReference>
<protein>
    <submittedName>
        <fullName evidence="1">Uncharacterized protein</fullName>
    </submittedName>
</protein>
<organism evidence="1">
    <name type="scientific">Siphoviridae sp. cthu813</name>
    <dbReference type="NCBI Taxonomy" id="2825618"/>
    <lineage>
        <taxon>Viruses</taxon>
        <taxon>Duplodnaviria</taxon>
        <taxon>Heunggongvirae</taxon>
        <taxon>Uroviricota</taxon>
        <taxon>Caudoviricetes</taxon>
    </lineage>
</organism>
<dbReference type="Pfam" id="PF24829">
    <property type="entry name" value="Phage_connect_2"/>
    <property type="match status" value="1"/>
</dbReference>
<reference evidence="1" key="1">
    <citation type="journal article" date="2021" name="Proc. Natl. Acad. Sci. U.S.A.">
        <title>A Catalog of Tens of Thousands of Viruses from Human Metagenomes Reveals Hidden Associations with Chronic Diseases.</title>
        <authorList>
            <person name="Tisza M.J."/>
            <person name="Buck C.B."/>
        </authorList>
    </citation>
    <scope>NUCLEOTIDE SEQUENCE</scope>
    <source>
        <strain evidence="1">Cthu813</strain>
    </source>
</reference>
<proteinExistence type="predicted"/>
<name>A0A8S5VI61_9CAUD</name>
<sequence>MSDSILEGVRRGCQVDQSCNDFDEDIIPFANSAFAKLTRLGVGPESGFTLTDLKDTWSTYCPDKVLLGFVKPYVYRRTKLSFDPPSSSTIADAIKAEIAELEWNIIEYMEKSK</sequence>